<evidence type="ECO:0000313" key="2">
    <source>
        <dbReference type="EMBL" id="GIY61126.1"/>
    </source>
</evidence>
<protein>
    <submittedName>
        <fullName evidence="2">Uncharacterized protein</fullName>
    </submittedName>
</protein>
<comment type="caution">
    <text evidence="2">The sequence shown here is derived from an EMBL/GenBank/DDBJ whole genome shotgun (WGS) entry which is preliminary data.</text>
</comment>
<evidence type="ECO:0000313" key="3">
    <source>
        <dbReference type="Proteomes" id="UP001054945"/>
    </source>
</evidence>
<keyword evidence="3" id="KW-1185">Reference proteome</keyword>
<evidence type="ECO:0000256" key="1">
    <source>
        <dbReference type="SAM" id="MobiDB-lite"/>
    </source>
</evidence>
<dbReference type="EMBL" id="BPLR01013431">
    <property type="protein sequence ID" value="GIY61126.1"/>
    <property type="molecule type" value="Genomic_DNA"/>
</dbReference>
<gene>
    <name evidence="2" type="ORF">CEXT_246381</name>
</gene>
<name>A0AAV4UTQ7_CAEEX</name>
<reference evidence="2 3" key="1">
    <citation type="submission" date="2021-06" db="EMBL/GenBank/DDBJ databases">
        <title>Caerostris extrusa draft genome.</title>
        <authorList>
            <person name="Kono N."/>
            <person name="Arakawa K."/>
        </authorList>
    </citation>
    <scope>NUCLEOTIDE SEQUENCE [LARGE SCALE GENOMIC DNA]</scope>
</reference>
<dbReference type="AlphaFoldDB" id="A0AAV4UTQ7"/>
<accession>A0AAV4UTQ7</accession>
<proteinExistence type="predicted"/>
<sequence length="327" mass="36331">MTTTFTYEEALLQGHQRDSSISPQRGLFTPDRQETGENAAKKAQSSVPPKPPRSSVSQVDGTQPTIVASPARCKLLPKDGLSKDDSDEYYVPEGFTDDFELLIHQLYADDLDNLKNPVRGGEKYKIPKCLLPSDSSVEEDLSGQKEDQKKSVAKSEDEFVAMLLRLRKLMNDVQRDFESVTAGTQEVKEEVDQQQMEGALDIVKRKLHSMESGGAEYDPCSLRDRAAFDVYPVHPAQPAAWCSSSKRPSSDPAAHRFDWVHDFMDVALLGVSFYFLFKTYRILKCKSVGACSCSLVKVWGACSCSLVKVWGACSCSLVKVWELAVVV</sequence>
<dbReference type="Proteomes" id="UP001054945">
    <property type="component" value="Unassembled WGS sequence"/>
</dbReference>
<feature type="region of interest" description="Disordered" evidence="1">
    <location>
        <begin position="11"/>
        <end position="71"/>
    </location>
</feature>
<organism evidence="2 3">
    <name type="scientific">Caerostris extrusa</name>
    <name type="common">Bark spider</name>
    <name type="synonym">Caerostris bankana</name>
    <dbReference type="NCBI Taxonomy" id="172846"/>
    <lineage>
        <taxon>Eukaryota</taxon>
        <taxon>Metazoa</taxon>
        <taxon>Ecdysozoa</taxon>
        <taxon>Arthropoda</taxon>
        <taxon>Chelicerata</taxon>
        <taxon>Arachnida</taxon>
        <taxon>Araneae</taxon>
        <taxon>Araneomorphae</taxon>
        <taxon>Entelegynae</taxon>
        <taxon>Araneoidea</taxon>
        <taxon>Araneidae</taxon>
        <taxon>Caerostris</taxon>
    </lineage>
</organism>